<evidence type="ECO:0000313" key="7">
    <source>
        <dbReference type="EMBL" id="WAJ23119.1"/>
    </source>
</evidence>
<proteinExistence type="inferred from homology"/>
<keyword evidence="3" id="KW-0807">Transducer</keyword>
<evidence type="ECO:0000256" key="4">
    <source>
        <dbReference type="SAM" id="Phobius"/>
    </source>
</evidence>
<evidence type="ECO:0000256" key="3">
    <source>
        <dbReference type="PROSITE-ProRule" id="PRU00284"/>
    </source>
</evidence>
<dbReference type="InterPro" id="IPR051310">
    <property type="entry name" value="MCP_chemotaxis"/>
</dbReference>
<gene>
    <name evidence="7" type="ORF">OW255_16330</name>
</gene>
<protein>
    <submittedName>
        <fullName evidence="7">Methyl-accepting chemotaxis protein</fullName>
    </submittedName>
</protein>
<accession>A0ABY7A9L0</accession>
<dbReference type="Pfam" id="PF00015">
    <property type="entry name" value="MCPsignal"/>
    <property type="match status" value="1"/>
</dbReference>
<evidence type="ECO:0000256" key="1">
    <source>
        <dbReference type="ARBA" id="ARBA00022500"/>
    </source>
</evidence>
<dbReference type="Proteomes" id="UP001163115">
    <property type="component" value="Chromosome"/>
</dbReference>
<reference evidence="7" key="1">
    <citation type="submission" date="2022-11" db="EMBL/GenBank/DDBJ databases">
        <title>Lacrimispora xylanolytica sy1, complete genome.</title>
        <authorList>
            <person name="Choi S."/>
        </authorList>
    </citation>
    <scope>NUCLEOTIDE SEQUENCE</scope>
    <source>
        <strain evidence="7">Sy1</strain>
    </source>
</reference>
<feature type="transmembrane region" description="Helical" evidence="4">
    <location>
        <begin position="337"/>
        <end position="359"/>
    </location>
</feature>
<keyword evidence="4" id="KW-0472">Membrane</keyword>
<dbReference type="RefSeq" id="WP_024838718.1">
    <property type="nucleotide sequence ID" value="NZ_CP113524.1"/>
</dbReference>
<dbReference type="SMART" id="SM00304">
    <property type="entry name" value="HAMP"/>
    <property type="match status" value="1"/>
</dbReference>
<dbReference type="PROSITE" id="PS50885">
    <property type="entry name" value="HAMP"/>
    <property type="match status" value="1"/>
</dbReference>
<keyword evidence="1" id="KW-0145">Chemotaxis</keyword>
<keyword evidence="4" id="KW-1133">Transmembrane helix</keyword>
<dbReference type="PROSITE" id="PS50111">
    <property type="entry name" value="CHEMOTAXIS_TRANSDUC_2"/>
    <property type="match status" value="1"/>
</dbReference>
<dbReference type="CDD" id="cd12913">
    <property type="entry name" value="PDC1_MCP_like"/>
    <property type="match status" value="1"/>
</dbReference>
<feature type="domain" description="Methyl-accepting transducer" evidence="5">
    <location>
        <begin position="464"/>
        <end position="693"/>
    </location>
</feature>
<dbReference type="Gene3D" id="6.10.340.10">
    <property type="match status" value="1"/>
</dbReference>
<keyword evidence="4" id="KW-0812">Transmembrane</keyword>
<evidence type="ECO:0000259" key="6">
    <source>
        <dbReference type="PROSITE" id="PS50885"/>
    </source>
</evidence>
<dbReference type="InterPro" id="IPR004089">
    <property type="entry name" value="MCPsignal_dom"/>
</dbReference>
<dbReference type="InterPro" id="IPR003660">
    <property type="entry name" value="HAMP_dom"/>
</dbReference>
<dbReference type="PANTHER" id="PTHR43531">
    <property type="entry name" value="PROTEIN ICFG"/>
    <property type="match status" value="1"/>
</dbReference>
<keyword evidence="8" id="KW-1185">Reference proteome</keyword>
<dbReference type="PANTHER" id="PTHR43531:SF11">
    <property type="entry name" value="METHYL-ACCEPTING CHEMOTAXIS PROTEIN 3"/>
    <property type="match status" value="1"/>
</dbReference>
<evidence type="ECO:0000259" key="5">
    <source>
        <dbReference type="PROSITE" id="PS50111"/>
    </source>
</evidence>
<feature type="domain" description="HAMP" evidence="6">
    <location>
        <begin position="360"/>
        <end position="412"/>
    </location>
</feature>
<name>A0ABY7A9L0_9FIRM</name>
<evidence type="ECO:0000313" key="8">
    <source>
        <dbReference type="Proteomes" id="UP001163115"/>
    </source>
</evidence>
<comment type="similarity">
    <text evidence="2">Belongs to the methyl-accepting chemotaxis (MCP) protein family.</text>
</comment>
<dbReference type="CDD" id="cd06225">
    <property type="entry name" value="HAMP"/>
    <property type="match status" value="1"/>
</dbReference>
<sequence length="710" mass="78408">MGKKLNLSRKLSFILGIILLAVFVLLITMTAVLSRRAISQTVMGELNTKAKMNGIQIQQIFDEADKAAGNVKQYMERSYESAEETPMQAVIPTGPDTYVKQLESQFYHKTLTPIARDAERYLSESLRNTVAGNPDIESMIVLFEPYQFQPNLRDYGIYAGKKSQSGEPEAYGEYDQYSTQEYYHTPAIYGIPHVTEPMKEAGNTVVAYGVPFFYKNRLKGVSVAEINLENFKKVDAATDRYPSMYASIFDSNQKIVYHSQDAANMGKSLQEFIPLEDDYAKVQSMLRNGNAFQLKTVRQDGTQVMRFFYPIHAGNDTWWSLSTITVKDMNQSVNETVLFLSLVCAAALVMLLIVFPMVLRRLLNPLKTVVDAATGISVGNFEIEVTYRSGDEIGALAETFDTMSHHLKLMLSDIQYLLGEMADGNFNQDTQAEESYQGEFREILLSIRKLNSTLTHSLKEMNRSSMQLFASAEQVSAGAQALAQGAAEQAASMEEQAAGIGEISLQSEENALNAKEAAQRVSDTGHQIMKGSEQMEEMLKAMAEIKVSSREIKKIIKTIEDIAYQTKILSLNAAVEATHAGEFGKGFGVVAGEVQSLALKASEASKSTAILIENSLSAVEKGSTIADREAKILAEAVKGAEEVERFVNKITKATAEQADAIHQITQGMEEISSVVQTNSAAAEEFSSSSEELSQLAGNLQEEVDKFHFHE</sequence>
<dbReference type="Pfam" id="PF00672">
    <property type="entry name" value="HAMP"/>
    <property type="match status" value="1"/>
</dbReference>
<dbReference type="SUPFAM" id="SSF58104">
    <property type="entry name" value="Methyl-accepting chemotaxis protein (MCP) signaling domain"/>
    <property type="match status" value="1"/>
</dbReference>
<dbReference type="Gene3D" id="1.10.287.950">
    <property type="entry name" value="Methyl-accepting chemotaxis protein"/>
    <property type="match status" value="1"/>
</dbReference>
<dbReference type="SMART" id="SM00283">
    <property type="entry name" value="MA"/>
    <property type="match status" value="1"/>
</dbReference>
<dbReference type="Gene3D" id="3.30.450.20">
    <property type="entry name" value="PAS domain"/>
    <property type="match status" value="2"/>
</dbReference>
<organism evidence="7 8">
    <name type="scientific">Lacrimispora xylanolytica</name>
    <dbReference type="NCBI Taxonomy" id="29375"/>
    <lineage>
        <taxon>Bacteria</taxon>
        <taxon>Bacillati</taxon>
        <taxon>Bacillota</taxon>
        <taxon>Clostridia</taxon>
        <taxon>Lachnospirales</taxon>
        <taxon>Lachnospiraceae</taxon>
        <taxon>Lacrimispora</taxon>
    </lineage>
</organism>
<dbReference type="Pfam" id="PF22673">
    <property type="entry name" value="MCP-like_PDC_1"/>
    <property type="match status" value="1"/>
</dbReference>
<feature type="transmembrane region" description="Helical" evidence="4">
    <location>
        <begin position="12"/>
        <end position="33"/>
    </location>
</feature>
<dbReference type="EMBL" id="CP113524">
    <property type="protein sequence ID" value="WAJ23119.1"/>
    <property type="molecule type" value="Genomic_DNA"/>
</dbReference>
<evidence type="ECO:0000256" key="2">
    <source>
        <dbReference type="ARBA" id="ARBA00029447"/>
    </source>
</evidence>